<dbReference type="GO" id="GO:0005506">
    <property type="term" value="F:iron ion binding"/>
    <property type="evidence" value="ECO:0007669"/>
    <property type="project" value="InterPro"/>
</dbReference>
<dbReference type="CDD" id="cd11064">
    <property type="entry name" value="CYP86A"/>
    <property type="match status" value="1"/>
</dbReference>
<evidence type="ECO:0000256" key="1">
    <source>
        <dbReference type="ARBA" id="ARBA00010617"/>
    </source>
</evidence>
<keyword evidence="8" id="KW-1185">Reference proteome</keyword>
<dbReference type="EMBL" id="NCKW01008573">
    <property type="protein sequence ID" value="POM67891.1"/>
    <property type="molecule type" value="Genomic_DNA"/>
</dbReference>
<dbReference type="Proteomes" id="UP000237271">
    <property type="component" value="Unassembled WGS sequence"/>
</dbReference>
<dbReference type="Pfam" id="PF00067">
    <property type="entry name" value="p450"/>
    <property type="match status" value="2"/>
</dbReference>
<evidence type="ECO:0000256" key="2">
    <source>
        <dbReference type="ARBA" id="ARBA00022723"/>
    </source>
</evidence>
<dbReference type="InterPro" id="IPR036396">
    <property type="entry name" value="Cyt_P450_sf"/>
</dbReference>
<keyword evidence="4 5" id="KW-0408">Iron</keyword>
<dbReference type="InterPro" id="IPR001128">
    <property type="entry name" value="Cyt_P450"/>
</dbReference>
<dbReference type="GO" id="GO:0016705">
    <property type="term" value="F:oxidoreductase activity, acting on paired donors, with incorporation or reduction of molecular oxygen"/>
    <property type="evidence" value="ECO:0007669"/>
    <property type="project" value="InterPro"/>
</dbReference>
<dbReference type="SUPFAM" id="SSF48264">
    <property type="entry name" value="Cytochrome P450"/>
    <property type="match status" value="2"/>
</dbReference>
<accession>A0A2P4XQQ5</accession>
<proteinExistence type="inferred from homology"/>
<dbReference type="InterPro" id="IPR002401">
    <property type="entry name" value="Cyt_P450_E_grp-I"/>
</dbReference>
<dbReference type="AlphaFoldDB" id="A0A2P4XQQ5"/>
<dbReference type="GO" id="GO:0020037">
    <property type="term" value="F:heme binding"/>
    <property type="evidence" value="ECO:0007669"/>
    <property type="project" value="InterPro"/>
</dbReference>
<name>A0A2P4XQQ5_9STRA</name>
<keyword evidence="3" id="KW-0560">Oxidoreductase</keyword>
<feature type="signal peptide" evidence="6">
    <location>
        <begin position="1"/>
        <end position="17"/>
    </location>
</feature>
<dbReference type="Gene3D" id="1.10.630.10">
    <property type="entry name" value="Cytochrome P450"/>
    <property type="match status" value="2"/>
</dbReference>
<evidence type="ECO:0000256" key="4">
    <source>
        <dbReference type="ARBA" id="ARBA00023004"/>
    </source>
</evidence>
<evidence type="ECO:0000256" key="3">
    <source>
        <dbReference type="ARBA" id="ARBA00023002"/>
    </source>
</evidence>
<keyword evidence="5" id="KW-0349">Heme</keyword>
<feature type="binding site" description="axial binding residue" evidence="5">
    <location>
        <position position="409"/>
    </location>
    <ligand>
        <name>heme</name>
        <dbReference type="ChEBI" id="CHEBI:30413"/>
    </ligand>
    <ligandPart>
        <name>Fe</name>
        <dbReference type="ChEBI" id="CHEBI:18248"/>
    </ligandPart>
</feature>
<dbReference type="PRINTS" id="PR00463">
    <property type="entry name" value="EP450I"/>
</dbReference>
<evidence type="ECO:0000313" key="7">
    <source>
        <dbReference type="EMBL" id="POM67891.1"/>
    </source>
</evidence>
<comment type="caution">
    <text evidence="7">The sequence shown here is derived from an EMBL/GenBank/DDBJ whole genome shotgun (WGS) entry which is preliminary data.</text>
</comment>
<evidence type="ECO:0000313" key="8">
    <source>
        <dbReference type="Proteomes" id="UP000237271"/>
    </source>
</evidence>
<keyword evidence="2 5" id="KW-0479">Metal-binding</keyword>
<dbReference type="PANTHER" id="PTHR24296">
    <property type="entry name" value="CYTOCHROME P450"/>
    <property type="match status" value="1"/>
</dbReference>
<evidence type="ECO:0000256" key="6">
    <source>
        <dbReference type="SAM" id="SignalP"/>
    </source>
</evidence>
<comment type="similarity">
    <text evidence="1">Belongs to the cytochrome P450 family.</text>
</comment>
<dbReference type="OrthoDB" id="1470350at2759"/>
<comment type="cofactor">
    <cofactor evidence="5">
        <name>heme</name>
        <dbReference type="ChEBI" id="CHEBI:30413"/>
    </cofactor>
</comment>
<dbReference type="PRINTS" id="PR00385">
    <property type="entry name" value="P450"/>
</dbReference>
<evidence type="ECO:0000256" key="5">
    <source>
        <dbReference type="PIRSR" id="PIRSR602401-1"/>
    </source>
</evidence>
<dbReference type="GO" id="GO:0004497">
    <property type="term" value="F:monooxygenase activity"/>
    <property type="evidence" value="ECO:0007669"/>
    <property type="project" value="InterPro"/>
</dbReference>
<keyword evidence="6" id="KW-0732">Signal</keyword>
<gene>
    <name evidence="7" type="ORF">PHPALM_16019</name>
</gene>
<sequence>MVLPFVFSVSLVAAAVAYFMSPNDQDRAVCELPTPRIVISSPEGMEDILKMQFEVFVKGSAVATISHDLLGDGIFTVDGSKWKHQRKIASHFFSMNMIRDAMEHVVRDHSKLLLSKLKEAAENRETLDIKRVFDFFTMDIFTKIGFGVELHGLETGGNCEFMEAFERASRRIMARFQQPMCVWKLARWLNIGAEKQMADDMSLINGVVYDVIRRNLEKKNASNDSKDLISLFLEKANVEHSEVDHTVVTPTMLRDMSMVFIFAGRDSTSLTMTWFIIEMNRHPDVLAKVQRELAQKLPRLQVGSETPNMEDIDMLVYLEAAIRECIRLNPAAPAMQRIAAQDTTLYNGTFIKAGTRIILPHYAMGHLETVWGPDAEEYKPERWIDPDTGKLLHISPYKFTAFLAGPRMCIGMRFALALMKITLATILSKFDIHTVKNPLDFTDEGEMKLEAMTTWVSPASIAVSCVALMVVYFATPSARDRAVKHLPTPEGDYPILRHTIEIVKAQKSGEFHDWILYYCRKYQGKPWSLRMVGRNPSVMICCPEAFEDVLKTQFDAFDKSPFISEAMYDVLGQGIFVISGPLWQHQRKTASHLFTAQMMQYAMEVVVPEMGEELVKRLKEICEKNKEERVVNMKPKLAFDTIDIIAKVG</sequence>
<feature type="chain" id="PRO_5015111392" evidence="6">
    <location>
        <begin position="18"/>
        <end position="649"/>
    </location>
</feature>
<protein>
    <submittedName>
        <fullName evidence="7">Cytochrome p450</fullName>
    </submittedName>
</protein>
<feature type="non-terminal residue" evidence="7">
    <location>
        <position position="649"/>
    </location>
</feature>
<reference evidence="7 8" key="1">
    <citation type="journal article" date="2017" name="Genome Biol. Evol.">
        <title>Phytophthora megakarya and P. palmivora, closely related causal agents of cacao black pod rot, underwent increases in genome sizes and gene numbers by different mechanisms.</title>
        <authorList>
            <person name="Ali S.S."/>
            <person name="Shao J."/>
            <person name="Lary D.J."/>
            <person name="Kronmiller B."/>
            <person name="Shen D."/>
            <person name="Strem M.D."/>
            <person name="Amoako-Attah I."/>
            <person name="Akrofi A.Y."/>
            <person name="Begoude B.A."/>
            <person name="Ten Hoopen G.M."/>
            <person name="Coulibaly K."/>
            <person name="Kebe B.I."/>
            <person name="Melnick R.L."/>
            <person name="Guiltinan M.J."/>
            <person name="Tyler B.M."/>
            <person name="Meinhardt L.W."/>
            <person name="Bailey B.A."/>
        </authorList>
    </citation>
    <scope>NUCLEOTIDE SEQUENCE [LARGE SCALE GENOMIC DNA]</scope>
    <source>
        <strain evidence="8">sbr112.9</strain>
    </source>
</reference>
<organism evidence="7 8">
    <name type="scientific">Phytophthora palmivora</name>
    <dbReference type="NCBI Taxonomy" id="4796"/>
    <lineage>
        <taxon>Eukaryota</taxon>
        <taxon>Sar</taxon>
        <taxon>Stramenopiles</taxon>
        <taxon>Oomycota</taxon>
        <taxon>Peronosporomycetes</taxon>
        <taxon>Peronosporales</taxon>
        <taxon>Peronosporaceae</taxon>
        <taxon>Phytophthora</taxon>
    </lineage>
</organism>